<keyword evidence="1" id="KW-1133">Transmembrane helix</keyword>
<name>A0ABD2HQJ2_9BILA</name>
<keyword evidence="1" id="KW-0812">Transmembrane</keyword>
<dbReference type="EMBL" id="JBICBT010001406">
    <property type="protein sequence ID" value="KAL3068691.1"/>
    <property type="molecule type" value="Genomic_DNA"/>
</dbReference>
<keyword evidence="3" id="KW-1185">Reference proteome</keyword>
<comment type="caution">
    <text evidence="2">The sequence shown here is derived from an EMBL/GenBank/DDBJ whole genome shotgun (WGS) entry which is preliminary data.</text>
</comment>
<accession>A0ABD2HQJ2</accession>
<dbReference type="AlphaFoldDB" id="A0ABD2HQJ2"/>
<gene>
    <name evidence="2" type="ORF">niasHT_032107</name>
</gene>
<feature type="transmembrane region" description="Helical" evidence="1">
    <location>
        <begin position="27"/>
        <end position="51"/>
    </location>
</feature>
<dbReference type="Pfam" id="PF10326">
    <property type="entry name" value="7TM_GPCR_Str"/>
    <property type="match status" value="1"/>
</dbReference>
<evidence type="ECO:0000256" key="1">
    <source>
        <dbReference type="SAM" id="Phobius"/>
    </source>
</evidence>
<sequence length="131" mass="15165">MARFVYKNLDKSSTTRQQVNRQITINLIIQAFIPLVMNIINLIISVEMVIFEFKLSPSFMFIQMCITLPFHWLPVLNPLVPILCVGDYRNAVANFIRHTICRRQNAVAQQQIPMNNIQNNNQNAQLPIVLL</sequence>
<organism evidence="2 3">
    <name type="scientific">Heterodera trifolii</name>
    <dbReference type="NCBI Taxonomy" id="157864"/>
    <lineage>
        <taxon>Eukaryota</taxon>
        <taxon>Metazoa</taxon>
        <taxon>Ecdysozoa</taxon>
        <taxon>Nematoda</taxon>
        <taxon>Chromadorea</taxon>
        <taxon>Rhabditida</taxon>
        <taxon>Tylenchina</taxon>
        <taxon>Tylenchomorpha</taxon>
        <taxon>Tylenchoidea</taxon>
        <taxon>Heteroderidae</taxon>
        <taxon>Heteroderinae</taxon>
        <taxon>Heterodera</taxon>
    </lineage>
</organism>
<proteinExistence type="predicted"/>
<reference evidence="2 3" key="1">
    <citation type="submission" date="2024-10" db="EMBL/GenBank/DDBJ databases">
        <authorList>
            <person name="Kim D."/>
        </authorList>
    </citation>
    <scope>NUCLEOTIDE SEQUENCE [LARGE SCALE GENOMIC DNA]</scope>
    <source>
        <strain evidence="2">BH-2024</strain>
    </source>
</reference>
<dbReference type="SUPFAM" id="SSF81321">
    <property type="entry name" value="Family A G protein-coupled receptor-like"/>
    <property type="match status" value="1"/>
</dbReference>
<dbReference type="InterPro" id="IPR019428">
    <property type="entry name" value="7TM_GPCR_serpentine_rcpt_Str"/>
</dbReference>
<keyword evidence="1" id="KW-0472">Membrane</keyword>
<evidence type="ECO:0000313" key="3">
    <source>
        <dbReference type="Proteomes" id="UP001620626"/>
    </source>
</evidence>
<protein>
    <submittedName>
        <fullName evidence="2">Uncharacterized protein</fullName>
    </submittedName>
</protein>
<evidence type="ECO:0000313" key="2">
    <source>
        <dbReference type="EMBL" id="KAL3068691.1"/>
    </source>
</evidence>
<dbReference type="Proteomes" id="UP001620626">
    <property type="component" value="Unassembled WGS sequence"/>
</dbReference>